<gene>
    <name evidence="1" type="ORF">F945_01608</name>
</gene>
<dbReference type="AlphaFoldDB" id="S3P5Z3"/>
<reference evidence="1 2" key="1">
    <citation type="submission" date="2013-06" db="EMBL/GenBank/DDBJ databases">
        <title>The Genome Sequence of Acinetobacter rudis CIP 110305.</title>
        <authorList>
            <consortium name="The Broad Institute Genome Sequencing Platform"/>
            <consortium name="The Broad Institute Genome Sequencing Center for Infectious Disease"/>
            <person name="Cerqueira G."/>
            <person name="Feldgarden M."/>
            <person name="Courvalin P."/>
            <person name="Perichon B."/>
            <person name="Grillot-Courvalin C."/>
            <person name="Clermont D."/>
            <person name="Rocha E."/>
            <person name="Yoon E.-J."/>
            <person name="Nemec A."/>
            <person name="Young S.K."/>
            <person name="Zeng Q."/>
            <person name="Gargeya S."/>
            <person name="Fitzgerald M."/>
            <person name="Abouelleil A."/>
            <person name="Alvarado L."/>
            <person name="Berlin A.M."/>
            <person name="Chapman S.B."/>
            <person name="Dewar J."/>
            <person name="Goldberg J."/>
            <person name="Griggs A."/>
            <person name="Gujja S."/>
            <person name="Hansen M."/>
            <person name="Howarth C."/>
            <person name="Imamovic A."/>
            <person name="Larimer J."/>
            <person name="McCowan C."/>
            <person name="Murphy C."/>
            <person name="Pearson M."/>
            <person name="Priest M."/>
            <person name="Roberts A."/>
            <person name="Saif S."/>
            <person name="Shea T."/>
            <person name="Sykes S."/>
            <person name="Wortman J."/>
            <person name="Nusbaum C."/>
            <person name="Birren B."/>
        </authorList>
    </citation>
    <scope>NUCLEOTIDE SEQUENCE [LARGE SCALE GENOMIC DNA]</scope>
    <source>
        <strain evidence="1 2">CIP 110305</strain>
    </source>
</reference>
<evidence type="ECO:0000313" key="1">
    <source>
        <dbReference type="EMBL" id="EPF74241.1"/>
    </source>
</evidence>
<accession>S3P5Z3</accession>
<dbReference type="Proteomes" id="UP000014568">
    <property type="component" value="Unassembled WGS sequence"/>
</dbReference>
<keyword evidence="2" id="KW-1185">Reference proteome</keyword>
<proteinExistence type="predicted"/>
<dbReference type="EMBL" id="ATGI01000021">
    <property type="protein sequence ID" value="EPF74241.1"/>
    <property type="molecule type" value="Genomic_DNA"/>
</dbReference>
<name>S3P5Z3_9GAMM</name>
<protein>
    <submittedName>
        <fullName evidence="1">Uncharacterized protein</fullName>
    </submittedName>
</protein>
<dbReference type="HOGENOM" id="CLU_1486016_0_0_6"/>
<sequence length="181" mass="20956">MWVVFFVGCYANNNDEITVRTMDFELGHNSKVFSHEYPNVTLSQDYSTEMTAPLLSFSQEANNIFDKVPYLIDIKSSNNTRKNADLLIFINKNDMTTQFLEKEIFTIAIENNWKYKGKYENNYVFCNSIQDLLEIAPPSNFTNNKNEGYALVPQENIWNIGFFATVGGVQICLDRYNSTYE</sequence>
<evidence type="ECO:0000313" key="2">
    <source>
        <dbReference type="Proteomes" id="UP000014568"/>
    </source>
</evidence>
<organism evidence="1 2">
    <name type="scientific">Acinetobacter rudis CIP 110305</name>
    <dbReference type="NCBI Taxonomy" id="421052"/>
    <lineage>
        <taxon>Bacteria</taxon>
        <taxon>Pseudomonadati</taxon>
        <taxon>Pseudomonadota</taxon>
        <taxon>Gammaproteobacteria</taxon>
        <taxon>Moraxellales</taxon>
        <taxon>Moraxellaceae</taxon>
        <taxon>Acinetobacter</taxon>
    </lineage>
</organism>
<dbReference type="PATRIC" id="fig|421052.3.peg.1563"/>
<comment type="caution">
    <text evidence="1">The sequence shown here is derived from an EMBL/GenBank/DDBJ whole genome shotgun (WGS) entry which is preliminary data.</text>
</comment>